<accession>A0ACC2JKE3</accession>
<dbReference type="Proteomes" id="UP001153332">
    <property type="component" value="Unassembled WGS sequence"/>
</dbReference>
<organism evidence="1 2">
    <name type="scientific">Lasiodiplodia mahajangana</name>
    <dbReference type="NCBI Taxonomy" id="1108764"/>
    <lineage>
        <taxon>Eukaryota</taxon>
        <taxon>Fungi</taxon>
        <taxon>Dikarya</taxon>
        <taxon>Ascomycota</taxon>
        <taxon>Pezizomycotina</taxon>
        <taxon>Dothideomycetes</taxon>
        <taxon>Dothideomycetes incertae sedis</taxon>
        <taxon>Botryosphaeriales</taxon>
        <taxon>Botryosphaeriaceae</taxon>
        <taxon>Lasiodiplodia</taxon>
    </lineage>
</organism>
<sequence length="695" mass="79393">MNEESILKKYHFGPTQDREFIMERTGLSKDLPSSPWATRFPDESVSFVSGNQNHSALAPRFPRIHDPKYYDQTPSMLPEDRPKTDEDLDLLFATEDMQNESLGGMHTWEASVLSHYARLSPDTIVSGGHRPEDKESAGSGSGLPSLVSPSPSSLSARVSALSIETNEERDLAIYQRERIQVDETRWLPFLRKDRWFDHTEGERDLRPGKTWTVDDPKVWEQLRVVLELANRVLEALIEDKHEGVVNSELTLAERCMVQIDLASTILHEIMHAAFWLRYTDDEYIGNLLDRRASGDQPIEPFFNAEGCAEMGFVMDQLVFGGALYFHPGALPRTRPPVALSSKQFPFDFDGADVVPNSAYMEPGALETLNYIPLAWASKILTESFWRDPAYPKKSENFFHRNFIIVSTTPNNAERCSRPEVRDLGGLPYSYPDDNILVEHWKEKQRLWDHFRKEWYPKAKDEWGHRNLRPFCERFEEAFEKRDLSECTRIASHFSNQIGWNEGRAVFIISMPFPGAISPNWAWHLLGLLMIASIPVVNTQLEEHQTGAIRRYREVSPSKEALAAGRDKTILVPYTDRSGEKKATSTGPIKLYDNIKGTGQLANYDQLTCLDLIDSTMIFIAQETNGVVNLNWFEAIMAATKALRQDRSAISKIYTESHSTRWASSWAFKIPPYSSNLVRWESSSGKWRPYSEEGMV</sequence>
<gene>
    <name evidence="1" type="ORF">O1611_g5793</name>
</gene>
<dbReference type="EMBL" id="JAPUUL010001281">
    <property type="protein sequence ID" value="KAJ8127844.1"/>
    <property type="molecule type" value="Genomic_DNA"/>
</dbReference>
<evidence type="ECO:0000313" key="2">
    <source>
        <dbReference type="Proteomes" id="UP001153332"/>
    </source>
</evidence>
<keyword evidence="2" id="KW-1185">Reference proteome</keyword>
<name>A0ACC2JKE3_9PEZI</name>
<proteinExistence type="predicted"/>
<reference evidence="1" key="1">
    <citation type="submission" date="2022-12" db="EMBL/GenBank/DDBJ databases">
        <title>Genome Sequence of Lasiodiplodia mahajangana.</title>
        <authorList>
            <person name="Buettner E."/>
        </authorList>
    </citation>
    <scope>NUCLEOTIDE SEQUENCE</scope>
    <source>
        <strain evidence="1">VT137</strain>
    </source>
</reference>
<comment type="caution">
    <text evidence="1">The sequence shown here is derived from an EMBL/GenBank/DDBJ whole genome shotgun (WGS) entry which is preliminary data.</text>
</comment>
<protein>
    <submittedName>
        <fullName evidence="1">Uncharacterized protein</fullName>
    </submittedName>
</protein>
<evidence type="ECO:0000313" key="1">
    <source>
        <dbReference type="EMBL" id="KAJ8127844.1"/>
    </source>
</evidence>